<dbReference type="Gene3D" id="1.25.40.10">
    <property type="entry name" value="Tetratricopeptide repeat domain"/>
    <property type="match status" value="1"/>
</dbReference>
<evidence type="ECO:0000256" key="8">
    <source>
        <dbReference type="ARBA" id="ARBA00041958"/>
    </source>
</evidence>
<name>A0A2S2QBU2_9HEMI</name>
<dbReference type="RefSeq" id="XP_025421611.1">
    <property type="nucleotide sequence ID" value="XM_025565826.1"/>
</dbReference>
<dbReference type="Proteomes" id="UP000694846">
    <property type="component" value="Unplaced"/>
</dbReference>
<dbReference type="AlphaFoldDB" id="A0A2S2QBU2"/>
<dbReference type="SUPFAM" id="SSF48452">
    <property type="entry name" value="TPR-like"/>
    <property type="match status" value="1"/>
</dbReference>
<evidence type="ECO:0000313" key="10">
    <source>
        <dbReference type="Proteomes" id="UP000694846"/>
    </source>
</evidence>
<reference evidence="11" key="2">
    <citation type="submission" date="2025-04" db="UniProtKB">
        <authorList>
            <consortium name="RefSeq"/>
        </authorList>
    </citation>
    <scope>IDENTIFICATION</scope>
    <source>
        <tissue evidence="11">Whole body</tissue>
    </source>
</reference>
<dbReference type="PANTHER" id="PTHR16056">
    <property type="entry name" value="REGULATOR OF MICROTUBULE DYNAMICS PROTEIN"/>
    <property type="match status" value="1"/>
</dbReference>
<keyword evidence="10" id="KW-1185">Reference proteome</keyword>
<evidence type="ECO:0000256" key="7">
    <source>
        <dbReference type="ARBA" id="ARBA00039966"/>
    </source>
</evidence>
<dbReference type="OrthoDB" id="69711at2759"/>
<comment type="subunit">
    <text evidence="2">Interacts with microtubules.</text>
</comment>
<evidence type="ECO:0000256" key="4">
    <source>
        <dbReference type="ARBA" id="ARBA00022737"/>
    </source>
</evidence>
<evidence type="ECO:0000313" key="11">
    <source>
        <dbReference type="RefSeq" id="XP_025421611.1"/>
    </source>
</evidence>
<accession>A0A2S2QBU2</accession>
<dbReference type="InterPro" id="IPR011990">
    <property type="entry name" value="TPR-like_helical_dom_sf"/>
</dbReference>
<evidence type="ECO:0000256" key="5">
    <source>
        <dbReference type="ARBA" id="ARBA00022803"/>
    </source>
</evidence>
<evidence type="ECO:0000256" key="2">
    <source>
        <dbReference type="ARBA" id="ARBA00011375"/>
    </source>
</evidence>
<sequence>MFRNRLRQVGWFAYELLGRSVRHHRLTHLVSNRMQLVSSKIRIPVTLSFAIPFFGYNSTVSTTEVKQEPSDDDAKNELKQKIIEADQLFLLNKFDDVVSLLEEYEDKNDVQVLWRISKAKYNMSLDENISKEKKKMLISSAHESIIKALSIDSNISEVHKWAAVLIDAHSKINFGIKEQLEKLETVKFHLQRALELNPKDPLIRYMIGFWCYNLADISWFQRNIGSIIFSTEIPSSTFEEALKYFKEAESLQPKFYCKNLLMLGKTFLKMDNKFSAEYYLKLVTQYPVKTVEDHEAKTEAEKILKSSIW</sequence>
<evidence type="ECO:0000256" key="6">
    <source>
        <dbReference type="ARBA" id="ARBA00023212"/>
    </source>
</evidence>
<dbReference type="Pfam" id="PF21033">
    <property type="entry name" value="RMD1-3"/>
    <property type="match status" value="1"/>
</dbReference>
<protein>
    <recommendedName>
        <fullName evidence="7">Regulator of microtubule dynamics protein 1</fullName>
    </recommendedName>
    <alternativeName>
        <fullName evidence="8">Protein FAM82B</fullName>
    </alternativeName>
</protein>
<evidence type="ECO:0000313" key="9">
    <source>
        <dbReference type="EMBL" id="MBY75215.1"/>
    </source>
</evidence>
<keyword evidence="6" id="KW-0206">Cytoskeleton</keyword>
<proteinExistence type="predicted"/>
<gene>
    <name evidence="9" type="primary">FAM82B_1</name>
    <name evidence="11" type="synonym">LOC112691544</name>
    <name evidence="9" type="ORF">g.63188</name>
</gene>
<evidence type="ECO:0000256" key="3">
    <source>
        <dbReference type="ARBA" id="ARBA00022490"/>
    </source>
</evidence>
<dbReference type="InterPro" id="IPR049039">
    <property type="entry name" value="RMD1-3_a_helical_rpt"/>
</dbReference>
<dbReference type="GO" id="GO:0097431">
    <property type="term" value="C:mitotic spindle pole"/>
    <property type="evidence" value="ECO:0007669"/>
    <property type="project" value="TreeGrafter"/>
</dbReference>
<organism evidence="9">
    <name type="scientific">Sipha flava</name>
    <name type="common">yellow sugarcane aphid</name>
    <dbReference type="NCBI Taxonomy" id="143950"/>
    <lineage>
        <taxon>Eukaryota</taxon>
        <taxon>Metazoa</taxon>
        <taxon>Ecdysozoa</taxon>
        <taxon>Arthropoda</taxon>
        <taxon>Hexapoda</taxon>
        <taxon>Insecta</taxon>
        <taxon>Pterygota</taxon>
        <taxon>Neoptera</taxon>
        <taxon>Paraneoptera</taxon>
        <taxon>Hemiptera</taxon>
        <taxon>Sternorrhyncha</taxon>
        <taxon>Aphidomorpha</taxon>
        <taxon>Aphidoidea</taxon>
        <taxon>Aphididae</taxon>
        <taxon>Sipha</taxon>
    </lineage>
</organism>
<keyword evidence="5" id="KW-0802">TPR repeat</keyword>
<dbReference type="GO" id="GO:0008017">
    <property type="term" value="F:microtubule binding"/>
    <property type="evidence" value="ECO:0007669"/>
    <property type="project" value="TreeGrafter"/>
</dbReference>
<comment type="subcellular location">
    <subcellularLocation>
        <location evidence="1">Cytoplasm</location>
        <location evidence="1">Cytoskeleton</location>
    </subcellularLocation>
</comment>
<dbReference type="EMBL" id="GGMS01006012">
    <property type="protein sequence ID" value="MBY75215.1"/>
    <property type="molecule type" value="Transcribed_RNA"/>
</dbReference>
<reference evidence="9" key="1">
    <citation type="submission" date="2018-04" db="EMBL/GenBank/DDBJ databases">
        <title>Transcriptome assembly of Sipha flava.</title>
        <authorList>
            <person name="Scully E.D."/>
            <person name="Geib S.M."/>
            <person name="Palmer N.A."/>
            <person name="Koch K."/>
            <person name="Bradshaw J."/>
            <person name="Heng-Moss T."/>
            <person name="Sarath G."/>
        </authorList>
    </citation>
    <scope>NUCLEOTIDE SEQUENCE</scope>
</reference>
<dbReference type="GO" id="GO:0005739">
    <property type="term" value="C:mitochondrion"/>
    <property type="evidence" value="ECO:0007669"/>
    <property type="project" value="TreeGrafter"/>
</dbReference>
<dbReference type="PANTHER" id="PTHR16056:SF16">
    <property type="entry name" value="REGULATOR OF MICROTUBULE DYNAMICS PROTEIN 1"/>
    <property type="match status" value="1"/>
</dbReference>
<keyword evidence="4" id="KW-0677">Repeat</keyword>
<dbReference type="GO" id="GO:0005876">
    <property type="term" value="C:spindle microtubule"/>
    <property type="evidence" value="ECO:0007669"/>
    <property type="project" value="TreeGrafter"/>
</dbReference>
<keyword evidence="3" id="KW-0963">Cytoplasm</keyword>
<evidence type="ECO:0000256" key="1">
    <source>
        <dbReference type="ARBA" id="ARBA00004245"/>
    </source>
</evidence>